<dbReference type="RefSeq" id="WP_076672088.1">
    <property type="nucleotide sequence ID" value="NZ_FTPP01000004.1"/>
</dbReference>
<dbReference type="Proteomes" id="UP000187181">
    <property type="component" value="Unassembled WGS sequence"/>
</dbReference>
<accession>A0A1R3XT96</accession>
<keyword evidence="3" id="KW-1185">Reference proteome</keyword>
<dbReference type="OrthoDB" id="1442756at2"/>
<feature type="transmembrane region" description="Helical" evidence="1">
    <location>
        <begin position="34"/>
        <end position="57"/>
    </location>
</feature>
<sequence>MKFLLKLKHWQLFLLTWGLPMLANIFTFSQPELIFQVFPIMMVFFTLGTLGWVWAIATELNQKLPSDVRLNSGRFKIYFSVPILYILGISIYMALLMNGSGDSTYMAMAGIVIVVLHLLSMVFIFMGLRFAAKTIKSVELGRVAKFGDYVGEFFLILFSIIGYWVLQPRLNRLIEE</sequence>
<keyword evidence="1" id="KW-0812">Transmembrane</keyword>
<proteinExistence type="predicted"/>
<dbReference type="EMBL" id="FTPP01000004">
    <property type="protein sequence ID" value="SIT94825.1"/>
    <property type="molecule type" value="Genomic_DNA"/>
</dbReference>
<feature type="transmembrane region" description="Helical" evidence="1">
    <location>
        <begin position="77"/>
        <end position="95"/>
    </location>
</feature>
<dbReference type="AlphaFoldDB" id="A0A1R3XT96"/>
<feature type="transmembrane region" description="Helical" evidence="1">
    <location>
        <begin position="12"/>
        <end position="28"/>
    </location>
</feature>
<evidence type="ECO:0000313" key="3">
    <source>
        <dbReference type="Proteomes" id="UP000187181"/>
    </source>
</evidence>
<reference evidence="3" key="1">
    <citation type="submission" date="2017-01" db="EMBL/GenBank/DDBJ databases">
        <authorList>
            <person name="Varghese N."/>
            <person name="Submissions S."/>
        </authorList>
    </citation>
    <scope>NUCLEOTIDE SEQUENCE [LARGE SCALE GENOMIC DNA]</scope>
    <source>
        <strain evidence="3">LP100</strain>
    </source>
</reference>
<name>A0A1R3XT96_9BACT</name>
<dbReference type="STRING" id="1317125.SAMN05444128_3797"/>
<organism evidence="2 3">
    <name type="scientific">Pontibacter indicus</name>
    <dbReference type="NCBI Taxonomy" id="1317125"/>
    <lineage>
        <taxon>Bacteria</taxon>
        <taxon>Pseudomonadati</taxon>
        <taxon>Bacteroidota</taxon>
        <taxon>Cytophagia</taxon>
        <taxon>Cytophagales</taxon>
        <taxon>Hymenobacteraceae</taxon>
        <taxon>Pontibacter</taxon>
    </lineage>
</organism>
<keyword evidence="1" id="KW-1133">Transmembrane helix</keyword>
<feature type="transmembrane region" description="Helical" evidence="1">
    <location>
        <begin position="149"/>
        <end position="166"/>
    </location>
</feature>
<evidence type="ECO:0000256" key="1">
    <source>
        <dbReference type="SAM" id="Phobius"/>
    </source>
</evidence>
<keyword evidence="1" id="KW-0472">Membrane</keyword>
<gene>
    <name evidence="2" type="ORF">SAMN05444128_3797</name>
</gene>
<evidence type="ECO:0000313" key="2">
    <source>
        <dbReference type="EMBL" id="SIT94825.1"/>
    </source>
</evidence>
<protein>
    <submittedName>
        <fullName evidence="2">Uncharacterized protein</fullName>
    </submittedName>
</protein>
<feature type="transmembrane region" description="Helical" evidence="1">
    <location>
        <begin position="107"/>
        <end position="128"/>
    </location>
</feature>